<proteinExistence type="predicted"/>
<organism evidence="2 3">
    <name type="scientific">Algoriphagus locisalis</name>
    <dbReference type="NCBI Taxonomy" id="305507"/>
    <lineage>
        <taxon>Bacteria</taxon>
        <taxon>Pseudomonadati</taxon>
        <taxon>Bacteroidota</taxon>
        <taxon>Cytophagia</taxon>
        <taxon>Cytophagales</taxon>
        <taxon>Cyclobacteriaceae</taxon>
        <taxon>Algoriphagus</taxon>
    </lineage>
</organism>
<feature type="transmembrane region" description="Helical" evidence="1">
    <location>
        <begin position="17"/>
        <end position="34"/>
    </location>
</feature>
<accession>A0A1I6Y5N2</accession>
<evidence type="ECO:0000256" key="1">
    <source>
        <dbReference type="SAM" id="Phobius"/>
    </source>
</evidence>
<dbReference type="Gene3D" id="2.40.160.130">
    <property type="entry name" value="Capsule assembly protein Wzi"/>
    <property type="match status" value="1"/>
</dbReference>
<keyword evidence="3" id="KW-1185">Reference proteome</keyword>
<evidence type="ECO:0000313" key="2">
    <source>
        <dbReference type="EMBL" id="SFT45703.1"/>
    </source>
</evidence>
<dbReference type="Proteomes" id="UP000199673">
    <property type="component" value="Unassembled WGS sequence"/>
</dbReference>
<dbReference type="EMBL" id="FPBF01000001">
    <property type="protein sequence ID" value="SFT45703.1"/>
    <property type="molecule type" value="Genomic_DNA"/>
</dbReference>
<keyword evidence="1" id="KW-1133">Transmembrane helix</keyword>
<sequence>MAVFPIFQKIIRINTWFILRGFLIVFLFCLYQIAPAQVIPAGFPVLEERARLNQLITDSDSTSFLIRPILNHQGSEFLGFDSPSIAKKSNYLTILPALSTFRVNTKRPYGFGDYGMIPTPGAQFYLSGGIHYQFKELGITLYPDFVLSQNSKFDGFLGFDESLLDFSRFRYWNLGDNPERFGSGNYYRVSLGQSRISYGFKSFELAIANQNIWWGPGQFNSLTFSNNTPGFPMLTIGTRKPAKTFLGNFEVQIMSGILNTTRLSPTQSDSLNMLYYKPRREKDRYVNGLVVSYNPKWVKGLYIGGTRTVQTFTDSVSSSFQDVLPVFLPVTKSAFGSDLIGESDKGKSQQITIFGRYLNSSSGSEIYFEFGRRDHALNWREFILSPEHARGYIIGFNQMFNLKGLESKLLIRGEITHQQESVNRYIRYIGLGGGTSWHTNGSIGGITHFGQPTGVGIGTGSNIQTLEFSKIDGFNKTGVFFERLDNTVDYYYKVQFQDTERKPWVDLSLGFLYDKQVNNLLISSKLQVIHARNYQWQLDPSSTPDFPKGKNLTSMMAQVSLIYLWNKNLDK</sequence>
<evidence type="ECO:0000313" key="3">
    <source>
        <dbReference type="Proteomes" id="UP000199673"/>
    </source>
</evidence>
<reference evidence="3" key="1">
    <citation type="submission" date="2016-10" db="EMBL/GenBank/DDBJ databases">
        <authorList>
            <person name="Varghese N."/>
            <person name="Submissions S."/>
        </authorList>
    </citation>
    <scope>NUCLEOTIDE SEQUENCE [LARGE SCALE GENOMIC DNA]</scope>
    <source>
        <strain evidence="3">DSM 23445</strain>
    </source>
</reference>
<keyword evidence="1" id="KW-0472">Membrane</keyword>
<gene>
    <name evidence="2" type="ORF">SAMN04489724_0834</name>
</gene>
<name>A0A1I6Y5N2_9BACT</name>
<dbReference type="STRING" id="305507.SAMN04489724_0834"/>
<dbReference type="InterPro" id="IPR026950">
    <property type="entry name" value="Caps_assemb_Wzi"/>
</dbReference>
<dbReference type="InterPro" id="IPR038636">
    <property type="entry name" value="Wzi_sf"/>
</dbReference>
<dbReference type="Pfam" id="PF14052">
    <property type="entry name" value="Caps_assemb_Wzi"/>
    <property type="match status" value="1"/>
</dbReference>
<dbReference type="AlphaFoldDB" id="A0A1I6Y5N2"/>
<protein>
    <submittedName>
        <fullName evidence="2">Capsule assembly protein Wzi</fullName>
    </submittedName>
</protein>
<keyword evidence="1" id="KW-0812">Transmembrane</keyword>